<feature type="domain" description="VWFD" evidence="12">
    <location>
        <begin position="838"/>
        <end position="1009"/>
    </location>
</feature>
<feature type="compositionally biased region" description="Low complexity" evidence="9">
    <location>
        <begin position="2511"/>
        <end position="2530"/>
    </location>
</feature>
<evidence type="ECO:0000256" key="8">
    <source>
        <dbReference type="PROSITE-ProRule" id="PRU00039"/>
    </source>
</evidence>
<name>A0A8C3A9D4_CYCLU</name>
<dbReference type="SMART" id="SM00215">
    <property type="entry name" value="VWC_out"/>
    <property type="match status" value="2"/>
</dbReference>
<reference evidence="13" key="1">
    <citation type="submission" date="2025-08" db="UniProtKB">
        <authorList>
            <consortium name="Ensembl"/>
        </authorList>
    </citation>
    <scope>IDENTIFICATION</scope>
</reference>
<evidence type="ECO:0000256" key="6">
    <source>
        <dbReference type="ARBA" id="ARBA00023157"/>
    </source>
</evidence>
<feature type="region of interest" description="Disordered" evidence="9">
    <location>
        <begin position="1898"/>
        <end position="1921"/>
    </location>
</feature>
<dbReference type="Proteomes" id="UP000694565">
    <property type="component" value="Unplaced"/>
</dbReference>
<evidence type="ECO:0000256" key="2">
    <source>
        <dbReference type="ARBA" id="ARBA00022525"/>
    </source>
</evidence>
<keyword evidence="5" id="KW-0186">Copper</keyword>
<dbReference type="PROSITE" id="PS51233">
    <property type="entry name" value="VWFD"/>
    <property type="match status" value="4"/>
</dbReference>
<proteinExistence type="predicted"/>
<dbReference type="InterPro" id="IPR036084">
    <property type="entry name" value="Ser_inhib-like_sf"/>
</dbReference>
<feature type="domain" description="VWFD" evidence="12">
    <location>
        <begin position="38"/>
        <end position="203"/>
    </location>
</feature>
<feature type="compositionally biased region" description="Low complexity" evidence="9">
    <location>
        <begin position="2848"/>
        <end position="2878"/>
    </location>
</feature>
<feature type="compositionally biased region" description="Low complexity" evidence="9">
    <location>
        <begin position="2719"/>
        <end position="2738"/>
    </location>
</feature>
<dbReference type="PROSITE" id="PS01225">
    <property type="entry name" value="CTCK_2"/>
    <property type="match status" value="1"/>
</dbReference>
<evidence type="ECO:0000313" key="14">
    <source>
        <dbReference type="Proteomes" id="UP000694565"/>
    </source>
</evidence>
<evidence type="ECO:0000259" key="12">
    <source>
        <dbReference type="PROSITE" id="PS51233"/>
    </source>
</evidence>
<sequence length="3698" mass="404290">SNPTLLITNLKVMYSLNYSVMHVFFVLNQEVRPAHNDQICSTWGKYHFKTFDGDFFQFPSTCNYILASQCRGSYESFSIQFQRQEMNGSITIKKVVMKLDGDVVELAKTSIKVNDEPQVGISIERAVSYVKIEAKLGLVVMWNEKDSLWVELDTKFKNQTCGLCGDYNGVQSVSLEYYGESWKVNGPMEECEGISLPATQTCENQKDLCANLLTGPAFLSCQKLIDTDSFIEACVKDLCLCNSSTSCLCATTSEYSHQCAHAGGVPQEWKTTKLCAKTCPFNMEYKECGSPCTDTCSNPQRSQVCEDHCLDGCFCPTGTVFDDITQRGCVAADTCSCLHNGKPYKSGETYSRTCQNCTCTQAQWHCESLDCPGICSVLGGSHISTYDDKTYSFHGDCSYALSKETNGAFSVLGNLVRCKNSEKSTCLSAVTLLLPKYMMIVVEANGKVLFNKLNTQLPLITDDITVFSPSTFFIVIHTNVGLLLEIQLSPIMQVYIKASVSNKGKLRGLCGDFNDVEADDFKTSNGLTERTAGTFVNTWKTKTICSDVTNIFGDPCILSITKEKYAKHWCALLSDPKEIFAKCHSVINPEDYESCIYDTCACENSEECMCAAVSSYVHACAAEGVLLNGWRNTVCQKYMTGCPSTFVYGYQMTSCGRTCRSLSQSDSTCEVEFTQLDGCGCAEGTYLNENGQCVSASHCSCHMGDELVHHDHSIKVHGQRCSCHNGKLECTGTQITESCTEPMIFFNCSSAKPDDKGSECQRSCQILDTECVSTQCMSGCVCPADLLSDGKGGCIKKENCPCTYNGDSYHSGQTVTVDCNTCTCKSTKWECTDHDCDGTCTIYGEGHYITFDEKKFSFNGDCGYVFAQDYCEDNMNGTFRVLTESIPCGSTESICSTAIKLYLGVYNTIICSQNIFFKVIKQSKGVDIPFKVHTMGIYLVIEAKNGLVLIWNKKTTLMIKLKPTFKGKICGLCGNYDGNIKNDFTTRSKEVVVEALDFGNSWKVSPTCPNADTHKNACRLYSHRQAWALKFCSIINSIVFAGCHSKVDPQNYYDSCVRDTCSCNTGGDCECFCSSVAAYAAACNEAGACVKWRTPTICPLFCDFYNPDGECEWHYEPCGKPCMKTCRNPSGACYNHIPALEGCYPNCPPEQSYLEEDTMQCVPQENCGCYDNDGKHYKEGAQMLPKENYSNNTQIIIYFAACTCSYQGHLYKYGYTVYDTHDGDGTCIRAVCGEKGNITRITETCSTTAPTTTIFNFTTSGKIKKDEKPTKTTTQTSPTPIGTTEAVTQIQTFSTTITGRLTTTPVEEHTTGATTTEEPSTTVETTKKATTTTNTTPTNTPTITKESTTITTTIDKPTTTPTTEHTTAASTTEKPKTTSPDCSVCNWSEWTDTTYPVSENGYGDHEPIDNISDLDLSVCSKPPEIECRGKEYKNIPLKDLNQNVTCNSIDGLICHGIDQGIPAVCLNYEIRMKCCINTCQPSTTTASSTTTTKGRSTTTSAKTTENLTTRTTTVKEHTTAATTTEEPSTTVETTKKATTTTNTTPTNTPTITKESTTITTTIDKPTTTPTTEHTTAASTTEKPKTTSPDCSVCNWSEWTDTTYPVSENGYGDHEPIDNISDLDLSVCSKPPEIECRGKEYKNIPLKDLNQNVTCNSIDGLICHGIDQGIPAVCLNYEIRMKCCINTCQPSTTTASSTTTTKGRSTTTSAKTTENLTTRTTTVKEHTTAATTTEEPSTTVKITEKATTTTNTTPTNTPTITKESTTITTTIDKPTTTPTTEHTTAASTTEKPKTTSPDCSVCNWSEWTDTTYPVSENGYGDHEPIDNISDLDLSVCSKPPEIECRGKEYKNIPLKDLNQNVTCNSIDGLICHGIDQGIPAVCLNYEIRMKCCINTCQPSTTTASSTTTTKGRSTTTSAKTTENLTTRTTTVKEHTTAATTTEEPSTTVKITEKATTTTNTTPTNTPTITKESTTITTTIDKPTTTPTTEHTTAASTTEKPKTTSPDCSVCKWSEWTDTTYPVSENGFGDHEPIDNISDLDLSVCSKPPEIECRGKEYKNIPLKDLNQNVTCNSIDGLICHGIDQGIPAVCLNYEIRMKCCINTCQPSTTTASSTTTTKGRSTTTSAKTTENLTTRTTTVKEHTTAATTTEEPSTTTTSPDCSVCNWSEWTDTTYPVSENGYGDHEPIDNISDLDLSVCSKPPEIECRGKEYKNIPLKDLNQNVTCNSIDGLICHGIDQGIPAVCLNYEIRMKCCINTCQPSTTTASSTTTTKGRSTTTSAKTTENLTTRTTTVKEHTTAATTTEEPSTTVKITEKATTTTNTTPTNTPTITKESTTITTTIDKPTTTPTTEHTTAASTTEKPKTTSPDCSVCKWSEWTDTTYPVSENGFGDHEPIDNISDLDLSVCSKPPEIECRGKEYKNIPLKDLNQNVTCNSIDGLICHGIDQGIPAVSKTTENLTTRTTTVKEHTTAATTTEEPSTTVKITEKATTTTNTTPTNTPTITKESTTITTTIDKPTTTPTTEHTTAASTTEKPKTTSPDCSVCKWSEWTDTTYPVSENGFGDHEPIDNISDLDLSVCSKPPEIECRGKEYKNIPLKDLNQNVTCNSIDGLICHGIDQGIPAVCLNYEIRMKCCINTCQPSTTTASSTTTTKGRSTTTSAKTTENLTTRTTTVKEHTTAATTTEEPSTTVKITEKATTTTNTTPTNTPTITKESTTITTTIDKPTTTPTTEHTTAASTTEKPKTTSPDCSVCKWSEWTDTTYPVSENGFGDHEPIDNISDLDLSVCSKPPEIECRGKEYKNIPLKDLNQNVTCNSIDGLICHGIDQGIPAVCLNYEIRMKCCINTCQPSTTTASSTTTTKGRSTTTSAKTTENLTTRTTTVKEHTTAATTTEEPSTTVETTKKATTTTNTTPTNTPTITKESTTITTTIDKPTTTPTTEHTTAASTTEKPKTTSPDCSVCKWSEWTDTTYPVSENGFGDHEPIDNISDLDLSVCSKPPEIECRGKEYKNIPLKDLNQNVTCNSIDGLICHGIDQGIPAVCLNYEIRMKCCINTCQPSTTTASSTTTTKGRSTTTSAKTTENLTTRTTTVKEHTTAATTTEEPSSFMYNKTDGEGWCFTAYCNLACNVEKLARACQPSTSPTPTTTTTSSGTTKPNILFFHLQDGESWSSINCFTEKCKNGSVITDHVPCGPVTMPVCENKYPPVRVYDEQGCCFHYECRCVCAGWGDPHYMTFDGQYYSFQENCTYVLVKEIIPQHNLTILIDNENCNPSGTVTCPKSLIVYYKNYKVILTQERKPKTVNKVNLSSIIQALPTYSNDDFTITSSAIELVLRIPEIEAVVKFKGLSYSVELPISLFHNNTEGQCGTCDNNTNNDCRLPNGQINSACSQMGQWKVRVNNKPYCDNQPQPIPTPTAGAPCKPDICEILNSKVFEECHKVISPKPFYESCKFDVCHVGNSTIGCSTIAVYAMMCGEASVCIPWRNATNGQCDYTCPQHMVYKPCGTTFIPTCNARYTCNAIIEGCFCPEGTTLFSSNSDQCVSSCCTGPDGQPKQLGETWQNDCKQCTCDEDTLSVQCELLTCPTQEPITCTEEGEVLVERKVDCCMRLTCECNTRHCSSPKHKCKLGFELDIHMSNDTCCPSYRCGKYSAENKRLMHSCSCCQEMATSRKEVEMDCIDGNKIKHTYISVDNTCLCPGVSFSF</sequence>
<dbReference type="InterPro" id="IPR050780">
    <property type="entry name" value="Mucin_vWF_Thrombospondin_sf"/>
</dbReference>
<dbReference type="InterPro" id="IPR058753">
    <property type="entry name" value="TIL_OTOGL_Mucin"/>
</dbReference>
<feature type="region of interest" description="Disordered" evidence="9">
    <location>
        <begin position="2511"/>
        <end position="2533"/>
    </location>
</feature>
<comment type="subcellular location">
    <subcellularLocation>
        <location evidence="1">Secreted</location>
    </subcellularLocation>
</comment>
<comment type="caution">
    <text evidence="8">Lacks conserved residue(s) required for the propagation of feature annotation.</text>
</comment>
<dbReference type="Pfam" id="PF25962">
    <property type="entry name" value="TIL_OTOGL_Mucin"/>
    <property type="match status" value="1"/>
</dbReference>
<evidence type="ECO:0000256" key="7">
    <source>
        <dbReference type="ARBA" id="ARBA00023180"/>
    </source>
</evidence>
<feature type="compositionally biased region" description="Low complexity" evidence="9">
    <location>
        <begin position="2339"/>
        <end position="2358"/>
    </location>
</feature>
<accession>A0A8C3A9D4</accession>
<dbReference type="InterPro" id="IPR001007">
    <property type="entry name" value="VWF_dom"/>
</dbReference>
<feature type="region of interest" description="Disordered" evidence="9">
    <location>
        <begin position="2339"/>
        <end position="2361"/>
    </location>
</feature>
<evidence type="ECO:0000256" key="5">
    <source>
        <dbReference type="ARBA" id="ARBA00023008"/>
    </source>
</evidence>
<evidence type="ECO:0000259" key="11">
    <source>
        <dbReference type="PROSITE" id="PS50184"/>
    </source>
</evidence>
<reference evidence="13" key="2">
    <citation type="submission" date="2025-09" db="UniProtKB">
        <authorList>
            <consortium name="Ensembl"/>
        </authorList>
    </citation>
    <scope>IDENTIFICATION</scope>
</reference>
<dbReference type="Pfam" id="PF08742">
    <property type="entry name" value="C8"/>
    <property type="match status" value="4"/>
</dbReference>
<dbReference type="Gene3D" id="2.10.25.10">
    <property type="entry name" value="Laminin"/>
    <property type="match status" value="4"/>
</dbReference>
<evidence type="ECO:0000256" key="4">
    <source>
        <dbReference type="ARBA" id="ARBA00022737"/>
    </source>
</evidence>
<dbReference type="PANTHER" id="PTHR11339:SF408">
    <property type="entry name" value="MUCIN-5B"/>
    <property type="match status" value="1"/>
</dbReference>
<dbReference type="InterPro" id="IPR002919">
    <property type="entry name" value="TIL_dom"/>
</dbReference>
<feature type="region of interest" description="Disordered" evidence="9">
    <location>
        <begin position="2106"/>
        <end position="2158"/>
    </location>
</feature>
<feature type="compositionally biased region" description="Low complexity" evidence="9">
    <location>
        <begin position="1311"/>
        <end position="1372"/>
    </location>
</feature>
<feature type="region of interest" description="Disordered" evidence="9">
    <location>
        <begin position="2640"/>
        <end position="2663"/>
    </location>
</feature>
<feature type="domain" description="CTCK" evidence="10">
    <location>
        <begin position="3601"/>
        <end position="3691"/>
    </location>
</feature>
<dbReference type="Ensembl" id="ENSCLMT00005040470.1">
    <property type="protein sequence ID" value="ENSCLMP00005038995.1"/>
    <property type="gene ID" value="ENSCLMG00005018341.1"/>
</dbReference>
<evidence type="ECO:0000259" key="10">
    <source>
        <dbReference type="PROSITE" id="PS01225"/>
    </source>
</evidence>
<feature type="region of interest" description="Disordered" evidence="9">
    <location>
        <begin position="2848"/>
        <end position="2949"/>
    </location>
</feature>
<keyword evidence="2" id="KW-0964">Secreted</keyword>
<dbReference type="SMART" id="SM00214">
    <property type="entry name" value="VWC"/>
    <property type="match status" value="3"/>
</dbReference>
<dbReference type="InterPro" id="IPR006207">
    <property type="entry name" value="Cys_knot_C"/>
</dbReference>
<feature type="domain" description="VWFC" evidence="11">
    <location>
        <begin position="3539"/>
        <end position="3607"/>
    </location>
</feature>
<dbReference type="GO" id="GO:0005576">
    <property type="term" value="C:extracellular region"/>
    <property type="evidence" value="ECO:0007669"/>
    <property type="project" value="UniProtKB-SubCell"/>
</dbReference>
<feature type="compositionally biased region" description="Low complexity" evidence="9">
    <location>
        <begin position="1977"/>
        <end position="1996"/>
    </location>
</feature>
<evidence type="ECO:0000313" key="13">
    <source>
        <dbReference type="Ensembl" id="ENSCLMP00005038995.1"/>
    </source>
</evidence>
<dbReference type="InterPro" id="IPR025155">
    <property type="entry name" value="WxxW_domain"/>
</dbReference>
<feature type="region of interest" description="Disordered" evidence="9">
    <location>
        <begin position="2719"/>
        <end position="2744"/>
    </location>
</feature>
<dbReference type="FunFam" id="2.10.25.10:FF:000153">
    <property type="entry name" value="MUC5B isoform 1"/>
    <property type="match status" value="1"/>
</dbReference>
<dbReference type="PROSITE" id="PS01208">
    <property type="entry name" value="VWFC_1"/>
    <property type="match status" value="1"/>
</dbReference>
<dbReference type="SUPFAM" id="SSF57567">
    <property type="entry name" value="Serine protease inhibitors"/>
    <property type="match status" value="5"/>
</dbReference>
<feature type="domain" description="VWFD" evidence="12">
    <location>
        <begin position="373"/>
        <end position="546"/>
    </location>
</feature>
<feature type="region of interest" description="Disordered" evidence="9">
    <location>
        <begin position="1482"/>
        <end position="1583"/>
    </location>
</feature>
<dbReference type="PROSITE" id="PS50184">
    <property type="entry name" value="VWFC_2"/>
    <property type="match status" value="1"/>
</dbReference>
<keyword evidence="7" id="KW-0325">Glycoprotein</keyword>
<protein>
    <submittedName>
        <fullName evidence="13">Uncharacterized protein</fullName>
    </submittedName>
</protein>
<feature type="region of interest" description="Disordered" evidence="9">
    <location>
        <begin position="2260"/>
        <end position="2283"/>
    </location>
</feature>
<feature type="region of interest" description="Disordered" evidence="9">
    <location>
        <begin position="1977"/>
        <end position="2000"/>
    </location>
</feature>
<dbReference type="CDD" id="cd19941">
    <property type="entry name" value="TIL"/>
    <property type="match status" value="4"/>
</dbReference>
<dbReference type="FunFam" id="2.10.25.10:FF:000674">
    <property type="entry name" value="Mucin-2"/>
    <property type="match status" value="1"/>
</dbReference>
<feature type="domain" description="VWFD" evidence="12">
    <location>
        <begin position="3219"/>
        <end position="3401"/>
    </location>
</feature>
<feature type="compositionally biased region" description="Low complexity" evidence="9">
    <location>
        <begin position="1482"/>
        <end position="1512"/>
    </location>
</feature>
<keyword evidence="6" id="KW-1015">Disulfide bond</keyword>
<dbReference type="Pfam" id="PF01826">
    <property type="entry name" value="TIL"/>
    <property type="match status" value="1"/>
</dbReference>
<feature type="region of interest" description="Disordered" evidence="9">
    <location>
        <begin position="1769"/>
        <end position="1792"/>
    </location>
</feature>
<feature type="region of interest" description="Disordered" evidence="9">
    <location>
        <begin position="1307"/>
        <end position="1375"/>
    </location>
</feature>
<feature type="compositionally biased region" description="Low complexity" evidence="9">
    <location>
        <begin position="1769"/>
        <end position="1788"/>
    </location>
</feature>
<feature type="compositionally biased region" description="Low complexity" evidence="9">
    <location>
        <begin position="2143"/>
        <end position="2156"/>
    </location>
</feature>
<dbReference type="SMART" id="SM00832">
    <property type="entry name" value="C8"/>
    <property type="match status" value="4"/>
</dbReference>
<dbReference type="InterPro" id="IPR014853">
    <property type="entry name" value="VWF/SSPO/ZAN-like_Cys-rich_dom"/>
</dbReference>
<dbReference type="Pfam" id="PF00094">
    <property type="entry name" value="VWD"/>
    <property type="match status" value="4"/>
</dbReference>
<keyword evidence="3" id="KW-0732">Signal</keyword>
<evidence type="ECO:0000256" key="3">
    <source>
        <dbReference type="ARBA" id="ARBA00022729"/>
    </source>
</evidence>
<feature type="compositionally biased region" description="Low complexity" evidence="9">
    <location>
        <begin position="1519"/>
        <end position="1580"/>
    </location>
</feature>
<dbReference type="PANTHER" id="PTHR11339">
    <property type="entry name" value="EXTRACELLULAR MATRIX GLYCOPROTEIN RELATED"/>
    <property type="match status" value="1"/>
</dbReference>
<dbReference type="InterPro" id="IPR001846">
    <property type="entry name" value="VWF_type-D"/>
</dbReference>
<feature type="compositionally biased region" description="Low complexity" evidence="9">
    <location>
        <begin position="2885"/>
        <end position="2946"/>
    </location>
</feature>
<feature type="region of interest" description="Disordered" evidence="9">
    <location>
        <begin position="3056"/>
        <end position="3077"/>
    </location>
</feature>
<evidence type="ECO:0000256" key="9">
    <source>
        <dbReference type="SAM" id="MobiDB-lite"/>
    </source>
</evidence>
<keyword evidence="14" id="KW-1185">Reference proteome</keyword>
<feature type="region of interest" description="Disordered" evidence="9">
    <location>
        <begin position="1690"/>
        <end position="1713"/>
    </location>
</feature>
<keyword evidence="4" id="KW-0677">Repeat</keyword>
<dbReference type="GeneTree" id="ENSGT00940000156076"/>
<evidence type="ECO:0000256" key="1">
    <source>
        <dbReference type="ARBA" id="ARBA00004613"/>
    </source>
</evidence>
<dbReference type="SMART" id="SM00216">
    <property type="entry name" value="VWD"/>
    <property type="match status" value="4"/>
</dbReference>
<feature type="compositionally biased region" description="Low complexity" evidence="9">
    <location>
        <begin position="2106"/>
        <end position="2136"/>
    </location>
</feature>
<organism evidence="13 14">
    <name type="scientific">Cyclopterus lumpus</name>
    <name type="common">Lumpsucker</name>
    <dbReference type="NCBI Taxonomy" id="8103"/>
    <lineage>
        <taxon>Eukaryota</taxon>
        <taxon>Metazoa</taxon>
        <taxon>Chordata</taxon>
        <taxon>Craniata</taxon>
        <taxon>Vertebrata</taxon>
        <taxon>Euteleostomi</taxon>
        <taxon>Actinopterygii</taxon>
        <taxon>Neopterygii</taxon>
        <taxon>Teleostei</taxon>
        <taxon>Neoteleostei</taxon>
        <taxon>Acanthomorphata</taxon>
        <taxon>Eupercaria</taxon>
        <taxon>Perciformes</taxon>
        <taxon>Cottioidei</taxon>
        <taxon>Cottales</taxon>
        <taxon>Cyclopteridae</taxon>
        <taxon>Cyclopterus</taxon>
    </lineage>
</organism>
<dbReference type="Pfam" id="PF13330">
    <property type="entry name" value="Mucin2_WxxW"/>
    <property type="match status" value="9"/>
</dbReference>